<dbReference type="Proteomes" id="UP000054653">
    <property type="component" value="Unassembled WGS sequence"/>
</dbReference>
<dbReference type="AlphaFoldDB" id="A0A0V1AKM2"/>
<gene>
    <name evidence="1" type="ORF">T03_14450</name>
</gene>
<reference evidence="1 2" key="1">
    <citation type="submission" date="2015-01" db="EMBL/GenBank/DDBJ databases">
        <title>Evolution of Trichinella species and genotypes.</title>
        <authorList>
            <person name="Korhonen P.K."/>
            <person name="Edoardo P."/>
            <person name="Giuseppe L.R."/>
            <person name="Gasser R.B."/>
        </authorList>
    </citation>
    <scope>NUCLEOTIDE SEQUENCE [LARGE SCALE GENOMIC DNA]</scope>
    <source>
        <strain evidence="1">ISS120</strain>
    </source>
</reference>
<proteinExistence type="predicted"/>
<sequence>MKLKLFHDANGNAVDIAFFDVSFGLSFVDNIKLK</sequence>
<keyword evidence="2" id="KW-1185">Reference proteome</keyword>
<dbReference type="EMBL" id="JYDI01002647">
    <property type="protein sequence ID" value="KRY24985.1"/>
    <property type="molecule type" value="Genomic_DNA"/>
</dbReference>
<accession>A0A0V1AKM2</accession>
<organism evidence="1 2">
    <name type="scientific">Trichinella britovi</name>
    <name type="common">Parasitic roundworm</name>
    <dbReference type="NCBI Taxonomy" id="45882"/>
    <lineage>
        <taxon>Eukaryota</taxon>
        <taxon>Metazoa</taxon>
        <taxon>Ecdysozoa</taxon>
        <taxon>Nematoda</taxon>
        <taxon>Enoplea</taxon>
        <taxon>Dorylaimia</taxon>
        <taxon>Trichinellida</taxon>
        <taxon>Trichinellidae</taxon>
        <taxon>Trichinella</taxon>
    </lineage>
</organism>
<comment type="caution">
    <text evidence="1">The sequence shown here is derived from an EMBL/GenBank/DDBJ whole genome shotgun (WGS) entry which is preliminary data.</text>
</comment>
<evidence type="ECO:0000313" key="2">
    <source>
        <dbReference type="Proteomes" id="UP000054653"/>
    </source>
</evidence>
<protein>
    <submittedName>
        <fullName evidence="1">Uncharacterized protein</fullName>
    </submittedName>
</protein>
<name>A0A0V1AKM2_TRIBR</name>
<evidence type="ECO:0000313" key="1">
    <source>
        <dbReference type="EMBL" id="KRY24985.1"/>
    </source>
</evidence>